<gene>
    <name evidence="1" type="ORF">HC248_02379</name>
</gene>
<dbReference type="KEGG" id="pvac:HC248_02379"/>
<name>A0A6H2HB23_9BURK</name>
<reference evidence="1 2" key="1">
    <citation type="submission" date="2020-04" db="EMBL/GenBank/DDBJ databases">
        <title>Complete genome of a Psychrophilic, Marine, Gas Vacuolate Bacterium Polaromonas vacuolata KCTC 22033T.</title>
        <authorList>
            <person name="Hwang K."/>
            <person name="Kim K.M."/>
        </authorList>
    </citation>
    <scope>NUCLEOTIDE SEQUENCE [LARGE SCALE GENOMIC DNA]</scope>
    <source>
        <strain evidence="1 2">KCTC 22033</strain>
    </source>
</reference>
<dbReference type="AlphaFoldDB" id="A0A6H2HB23"/>
<dbReference type="RefSeq" id="WP_168922631.1">
    <property type="nucleotide sequence ID" value="NZ_CP051461.1"/>
</dbReference>
<proteinExistence type="predicted"/>
<dbReference type="EMBL" id="CP051461">
    <property type="protein sequence ID" value="QJC57065.1"/>
    <property type="molecule type" value="Genomic_DNA"/>
</dbReference>
<accession>A0A6H2HB23</accession>
<organism evidence="1 2">
    <name type="scientific">Polaromonas vacuolata</name>
    <dbReference type="NCBI Taxonomy" id="37448"/>
    <lineage>
        <taxon>Bacteria</taxon>
        <taxon>Pseudomonadati</taxon>
        <taxon>Pseudomonadota</taxon>
        <taxon>Betaproteobacteria</taxon>
        <taxon>Burkholderiales</taxon>
        <taxon>Comamonadaceae</taxon>
        <taxon>Polaromonas</taxon>
    </lineage>
</organism>
<sequence length="192" mass="21065">MHLPSPALRKPLHTRAVTFNGFEREDGLWDIDANLRDTRHYPTLAVEKGVVAAGDAVHDMYVRVTVDDDLIIRAIASSMASVPFNECPSALDPLQALVGCTLGPGWHKVLSETLGGVKSCTHIRELLFNLATAAYQTIPVRRAVIRFGGPNTLAPGATPSFHMGKCKSWDFNGPVISRHYPQFVNWTEDSNS</sequence>
<evidence type="ECO:0008006" key="3">
    <source>
        <dbReference type="Google" id="ProtNLM"/>
    </source>
</evidence>
<dbReference type="Proteomes" id="UP000502041">
    <property type="component" value="Chromosome"/>
</dbReference>
<evidence type="ECO:0000313" key="1">
    <source>
        <dbReference type="EMBL" id="QJC57065.1"/>
    </source>
</evidence>
<keyword evidence="2" id="KW-1185">Reference proteome</keyword>
<protein>
    <recommendedName>
        <fullName evidence="3">DUF2889 domain-containing protein</fullName>
    </recommendedName>
</protein>
<dbReference type="Pfam" id="PF11136">
    <property type="entry name" value="DUF2889"/>
    <property type="match status" value="1"/>
</dbReference>
<evidence type="ECO:0000313" key="2">
    <source>
        <dbReference type="Proteomes" id="UP000502041"/>
    </source>
</evidence>
<dbReference type="InterPro" id="IPR021312">
    <property type="entry name" value="DUF2889"/>
</dbReference>